<evidence type="ECO:0000313" key="1">
    <source>
        <dbReference type="EMBL" id="CAG5130584.1"/>
    </source>
</evidence>
<keyword evidence="2" id="KW-1185">Reference proteome</keyword>
<reference evidence="1" key="1">
    <citation type="submission" date="2021-04" db="EMBL/GenBank/DDBJ databases">
        <authorList>
            <consortium name="Molecular Ecology Group"/>
        </authorList>
    </citation>
    <scope>NUCLEOTIDE SEQUENCE</scope>
</reference>
<name>A0A8S3ZLR3_9EUPU</name>
<gene>
    <name evidence="1" type="ORF">CUNI_LOCUS16142</name>
</gene>
<evidence type="ECO:0000313" key="2">
    <source>
        <dbReference type="Proteomes" id="UP000678393"/>
    </source>
</evidence>
<organism evidence="1 2">
    <name type="scientific">Candidula unifasciata</name>
    <dbReference type="NCBI Taxonomy" id="100452"/>
    <lineage>
        <taxon>Eukaryota</taxon>
        <taxon>Metazoa</taxon>
        <taxon>Spiralia</taxon>
        <taxon>Lophotrochozoa</taxon>
        <taxon>Mollusca</taxon>
        <taxon>Gastropoda</taxon>
        <taxon>Heterobranchia</taxon>
        <taxon>Euthyneura</taxon>
        <taxon>Panpulmonata</taxon>
        <taxon>Eupulmonata</taxon>
        <taxon>Stylommatophora</taxon>
        <taxon>Helicina</taxon>
        <taxon>Helicoidea</taxon>
        <taxon>Geomitridae</taxon>
        <taxon>Candidula</taxon>
    </lineage>
</organism>
<dbReference type="EMBL" id="CAJHNH020004122">
    <property type="protein sequence ID" value="CAG5130584.1"/>
    <property type="molecule type" value="Genomic_DNA"/>
</dbReference>
<dbReference type="AlphaFoldDB" id="A0A8S3ZLR3"/>
<proteinExistence type="predicted"/>
<protein>
    <submittedName>
        <fullName evidence="1">Uncharacterized protein</fullName>
    </submittedName>
</protein>
<sequence length="118" mass="13642">MSDGCPCTSVVYHEPTPMWYHSYGLDYAGNLRRSSQLATTRETVLTNLIPEAPQLWELQEQVEPQVTVGRCVMDVSDPTHHSWPYQTVTSSQAIGWFADPKRLPKCRLREWPKHLRFV</sequence>
<comment type="caution">
    <text evidence="1">The sequence shown here is derived from an EMBL/GenBank/DDBJ whole genome shotgun (WGS) entry which is preliminary data.</text>
</comment>
<accession>A0A8S3ZLR3</accession>
<dbReference type="Proteomes" id="UP000678393">
    <property type="component" value="Unassembled WGS sequence"/>
</dbReference>
<dbReference type="OrthoDB" id="6038731at2759"/>